<geneLocation type="mitochondrion" evidence="1"/>
<evidence type="ECO:0000313" key="1">
    <source>
        <dbReference type="EMBL" id="KUM49530.1"/>
    </source>
</evidence>
<sequence>MVQVQRRMQVIQLFVFYFRSYWRRRETAAGEGHSWLVVQQQSEDELVRSVGRHLIAARSGLLGSAI</sequence>
<proteinExistence type="predicted"/>
<dbReference type="AlphaFoldDB" id="A0A101M281"/>
<name>A0A101M281_PICGL</name>
<dbReference type="EMBL" id="LKAM01000002">
    <property type="protein sequence ID" value="KUM49530.1"/>
    <property type="molecule type" value="Genomic_DNA"/>
</dbReference>
<gene>
    <name evidence="1" type="ORF">ABT39_MTgene2755</name>
</gene>
<reference evidence="1" key="1">
    <citation type="journal article" date="2015" name="Genome Biol. Evol.">
        <title>Organellar Genomes of White Spruce (Picea glauca): Assembly and Annotation.</title>
        <authorList>
            <person name="Jackman S.D."/>
            <person name="Warren R.L."/>
            <person name="Gibb E.A."/>
            <person name="Vandervalk B.P."/>
            <person name="Mohamadi H."/>
            <person name="Chu J."/>
            <person name="Raymond A."/>
            <person name="Pleasance S."/>
            <person name="Coope R."/>
            <person name="Wildung M.R."/>
            <person name="Ritland C.E."/>
            <person name="Bousquet J."/>
            <person name="Jones S.J."/>
            <person name="Bohlmann J."/>
            <person name="Birol I."/>
        </authorList>
    </citation>
    <scope>NUCLEOTIDE SEQUENCE [LARGE SCALE GENOMIC DNA]</scope>
    <source>
        <tissue evidence="1">Flushing bud</tissue>
    </source>
</reference>
<accession>A0A101M281</accession>
<organism evidence="1">
    <name type="scientific">Picea glauca</name>
    <name type="common">White spruce</name>
    <name type="synonym">Pinus glauca</name>
    <dbReference type="NCBI Taxonomy" id="3330"/>
    <lineage>
        <taxon>Eukaryota</taxon>
        <taxon>Viridiplantae</taxon>
        <taxon>Streptophyta</taxon>
        <taxon>Embryophyta</taxon>
        <taxon>Tracheophyta</taxon>
        <taxon>Spermatophyta</taxon>
        <taxon>Pinopsida</taxon>
        <taxon>Pinidae</taxon>
        <taxon>Conifers I</taxon>
        <taxon>Pinales</taxon>
        <taxon>Pinaceae</taxon>
        <taxon>Picea</taxon>
    </lineage>
</organism>
<keyword evidence="1" id="KW-0496">Mitochondrion</keyword>
<comment type="caution">
    <text evidence="1">The sequence shown here is derived from an EMBL/GenBank/DDBJ whole genome shotgun (WGS) entry which is preliminary data.</text>
</comment>
<protein>
    <submittedName>
        <fullName evidence="1">Uncharacterized protein</fullName>
    </submittedName>
</protein>